<organism evidence="2">
    <name type="scientific">Anopheles coluzzii</name>
    <name type="common">African malaria mosquito</name>
    <dbReference type="NCBI Taxonomy" id="1518534"/>
    <lineage>
        <taxon>Eukaryota</taxon>
        <taxon>Metazoa</taxon>
        <taxon>Ecdysozoa</taxon>
        <taxon>Arthropoda</taxon>
        <taxon>Hexapoda</taxon>
        <taxon>Insecta</taxon>
        <taxon>Pterygota</taxon>
        <taxon>Neoptera</taxon>
        <taxon>Endopterygota</taxon>
        <taxon>Diptera</taxon>
        <taxon>Nematocera</taxon>
        <taxon>Culicoidea</taxon>
        <taxon>Culicidae</taxon>
        <taxon>Anophelinae</taxon>
        <taxon>Anopheles</taxon>
    </lineage>
</organism>
<reference evidence="2" key="1">
    <citation type="submission" date="2022-08" db="UniProtKB">
        <authorList>
            <consortium name="EnsemblMetazoa"/>
        </authorList>
    </citation>
    <scope>IDENTIFICATION</scope>
</reference>
<dbReference type="AlphaFoldDB" id="A0A8W7PIT0"/>
<feature type="region of interest" description="Disordered" evidence="1">
    <location>
        <begin position="122"/>
        <end position="146"/>
    </location>
</feature>
<proteinExistence type="predicted"/>
<feature type="region of interest" description="Disordered" evidence="1">
    <location>
        <begin position="1"/>
        <end position="59"/>
    </location>
</feature>
<name>A0A8W7PIT0_ANOCL</name>
<protein>
    <submittedName>
        <fullName evidence="2">Uncharacterized protein</fullName>
    </submittedName>
</protein>
<accession>A0A8W7PIT0</accession>
<dbReference type="Proteomes" id="UP000075882">
    <property type="component" value="Unassembled WGS sequence"/>
</dbReference>
<dbReference type="EnsemblMetazoa" id="ACOM032186-RA">
    <property type="protein sequence ID" value="ACOM032186-PA.1"/>
    <property type="gene ID" value="ACOM032186"/>
</dbReference>
<evidence type="ECO:0000256" key="1">
    <source>
        <dbReference type="SAM" id="MobiDB-lite"/>
    </source>
</evidence>
<sequence length="146" mass="15265">MAVGSSPVAVTLTTREHASMMEDGEMVGKQKFQRSRSSSVTERLRSPAPRPITVDPDCSSVVVPPPPPVLAPFEMEPASVPFIPPPVGVFADPVIIGSMADSMWDVAISSTDRIELLALSSAARSQTGVGNDTKSSTTVTAASGNR</sequence>
<evidence type="ECO:0000313" key="2">
    <source>
        <dbReference type="EnsemblMetazoa" id="ACOM032186-PA.1"/>
    </source>
</evidence>